<organism evidence="1">
    <name type="scientific">Oikopleura dioica</name>
    <name type="common">Tunicate</name>
    <dbReference type="NCBI Taxonomy" id="34765"/>
    <lineage>
        <taxon>Eukaryota</taxon>
        <taxon>Metazoa</taxon>
        <taxon>Chordata</taxon>
        <taxon>Tunicata</taxon>
        <taxon>Appendicularia</taxon>
        <taxon>Copelata</taxon>
        <taxon>Oikopleuridae</taxon>
        <taxon>Oikopleura</taxon>
    </lineage>
</organism>
<gene>
    <name evidence="1" type="ORF">GSOID_T00004351001</name>
    <name evidence="3" type="ORF">GSOID_T00020563001</name>
    <name evidence="2" type="ORF">GSOID_T00028525001</name>
</gene>
<dbReference type="EMBL" id="FN655718">
    <property type="protein sequence ID" value="CBY39962.1"/>
    <property type="molecule type" value="Genomic_DNA"/>
</dbReference>
<dbReference type="Proteomes" id="UP000011014">
    <property type="component" value="Unassembled WGS sequence"/>
</dbReference>
<protein>
    <submittedName>
        <fullName evidence="1">Uncharacterized protein</fullName>
    </submittedName>
</protein>
<evidence type="ECO:0000313" key="4">
    <source>
        <dbReference type="Proteomes" id="UP000001307"/>
    </source>
</evidence>
<evidence type="ECO:0000313" key="2">
    <source>
        <dbReference type="EMBL" id="CBY36046.1"/>
    </source>
</evidence>
<evidence type="ECO:0000313" key="3">
    <source>
        <dbReference type="EMBL" id="CBY39962.1"/>
    </source>
</evidence>
<keyword evidence="4" id="KW-1185">Reference proteome</keyword>
<dbReference type="EMBL" id="FN653030">
    <property type="protein sequence ID" value="CBY18933.1"/>
    <property type="molecule type" value="Genomic_DNA"/>
</dbReference>
<proteinExistence type="predicted"/>
<dbReference type="EMBL" id="FN654715">
    <property type="protein sequence ID" value="CBY36046.1"/>
    <property type="molecule type" value="Genomic_DNA"/>
</dbReference>
<dbReference type="InParanoid" id="E4X904"/>
<dbReference type="Proteomes" id="UP000001307">
    <property type="component" value="Unassembled WGS sequence"/>
</dbReference>
<name>E4X904_OIKDI</name>
<dbReference type="AlphaFoldDB" id="E4X904"/>
<accession>E4X904</accession>
<sequence>MALGDMKPKFDDEIFTISGRTGFATYKFLALLERLVRSKQNCAKNFEAKCSVRHSSLPEAERSVRDALGFRKCLFLFRDGGHDNRIWEHHSFNADWQALYSCIQLDRHPLFWNFNATG</sequence>
<evidence type="ECO:0000313" key="1">
    <source>
        <dbReference type="EMBL" id="CBY18933.1"/>
    </source>
</evidence>
<reference evidence="1" key="1">
    <citation type="journal article" date="2010" name="Science">
        <title>Plasticity of animal genome architecture unmasked by rapid evolution of a pelagic tunicate.</title>
        <authorList>
            <person name="Denoeud F."/>
            <person name="Henriet S."/>
            <person name="Mungpakdee S."/>
            <person name="Aury J.M."/>
            <person name="Da Silva C."/>
            <person name="Brinkmann H."/>
            <person name="Mikhaleva J."/>
            <person name="Olsen L.C."/>
            <person name="Jubin C."/>
            <person name="Canestro C."/>
            <person name="Bouquet J.M."/>
            <person name="Danks G."/>
            <person name="Poulain J."/>
            <person name="Campsteijn C."/>
            <person name="Adamski M."/>
            <person name="Cross I."/>
            <person name="Yadetie F."/>
            <person name="Muffato M."/>
            <person name="Louis A."/>
            <person name="Butcher S."/>
            <person name="Tsagkogeorga G."/>
            <person name="Konrad A."/>
            <person name="Singh S."/>
            <person name="Jensen M.F."/>
            <person name="Cong E.H."/>
            <person name="Eikeseth-Otteraa H."/>
            <person name="Noel B."/>
            <person name="Anthouard V."/>
            <person name="Porcel B.M."/>
            <person name="Kachouri-Lafond R."/>
            <person name="Nishino A."/>
            <person name="Ugolini M."/>
            <person name="Chourrout P."/>
            <person name="Nishida H."/>
            <person name="Aasland R."/>
            <person name="Huzurbazar S."/>
            <person name="Westhof E."/>
            <person name="Delsuc F."/>
            <person name="Lehrach H."/>
            <person name="Reinhardt R."/>
            <person name="Weissenbach J."/>
            <person name="Roy S.W."/>
            <person name="Artiguenave F."/>
            <person name="Postlethwait J.H."/>
            <person name="Manak J.R."/>
            <person name="Thompson E.M."/>
            <person name="Jaillon O."/>
            <person name="Du Pasquier L."/>
            <person name="Boudinot P."/>
            <person name="Liberles D.A."/>
            <person name="Volff J.N."/>
            <person name="Philippe H."/>
            <person name="Lenhard B."/>
            <person name="Roest Crollius H."/>
            <person name="Wincker P."/>
            <person name="Chourrout D."/>
        </authorList>
    </citation>
    <scope>NUCLEOTIDE SEQUENCE [LARGE SCALE GENOMIC DNA]</scope>
</reference>